<accession>Q69WT8</accession>
<name>Q69WT8_ORYSJ</name>
<protein>
    <submittedName>
        <fullName evidence="2">Uncharacterized protein</fullName>
    </submittedName>
</protein>
<evidence type="ECO:0000313" key="3">
    <source>
        <dbReference type="Proteomes" id="UP000000763"/>
    </source>
</evidence>
<dbReference type="EMBL" id="AP003737">
    <property type="protein sequence ID" value="BAD30141.1"/>
    <property type="molecule type" value="Genomic_DNA"/>
</dbReference>
<dbReference type="AlphaFoldDB" id="Q69WT8"/>
<proteinExistence type="predicted"/>
<sequence length="132" mass="14059">MTKWGDGGALDTRNADERTTKCSIYAKKETKKMDRSTVAVAARGDSSGVVATAEARRRRWRAWDPVGGGSAYTDPTVVDVNARIQRWRPSPHIRRRGGASAALRPEGSADPTAGDAEAGSTMAVGRKPTAGF</sequence>
<gene>
    <name evidence="2" type="primary">OJ1051_D12.25</name>
</gene>
<evidence type="ECO:0000313" key="2">
    <source>
        <dbReference type="EMBL" id="BAD30141.1"/>
    </source>
</evidence>
<reference evidence="3" key="1">
    <citation type="journal article" date="2005" name="Nature">
        <title>The map-based sequence of the rice genome.</title>
        <authorList>
            <consortium name="International rice genome sequencing project (IRGSP)"/>
            <person name="Matsumoto T."/>
            <person name="Wu J."/>
            <person name="Kanamori H."/>
            <person name="Katayose Y."/>
            <person name="Fujisawa M."/>
            <person name="Namiki N."/>
            <person name="Mizuno H."/>
            <person name="Yamamoto K."/>
            <person name="Antonio B.A."/>
            <person name="Baba T."/>
            <person name="Sakata K."/>
            <person name="Nagamura Y."/>
            <person name="Aoki H."/>
            <person name="Arikawa K."/>
            <person name="Arita K."/>
            <person name="Bito T."/>
            <person name="Chiden Y."/>
            <person name="Fujitsuka N."/>
            <person name="Fukunaka R."/>
            <person name="Hamada M."/>
            <person name="Harada C."/>
            <person name="Hayashi A."/>
            <person name="Hijishita S."/>
            <person name="Honda M."/>
            <person name="Hosokawa S."/>
            <person name="Ichikawa Y."/>
            <person name="Idonuma A."/>
            <person name="Iijima M."/>
            <person name="Ikeda M."/>
            <person name="Ikeno M."/>
            <person name="Ito K."/>
            <person name="Ito S."/>
            <person name="Ito T."/>
            <person name="Ito Y."/>
            <person name="Ito Y."/>
            <person name="Iwabuchi A."/>
            <person name="Kamiya K."/>
            <person name="Karasawa W."/>
            <person name="Kurita K."/>
            <person name="Katagiri S."/>
            <person name="Kikuta A."/>
            <person name="Kobayashi H."/>
            <person name="Kobayashi N."/>
            <person name="Machita K."/>
            <person name="Maehara T."/>
            <person name="Masukawa M."/>
            <person name="Mizubayashi T."/>
            <person name="Mukai Y."/>
            <person name="Nagasaki H."/>
            <person name="Nagata Y."/>
            <person name="Naito S."/>
            <person name="Nakashima M."/>
            <person name="Nakama Y."/>
            <person name="Nakamichi Y."/>
            <person name="Nakamura M."/>
            <person name="Meguro A."/>
            <person name="Negishi M."/>
            <person name="Ohta I."/>
            <person name="Ohta T."/>
            <person name="Okamoto M."/>
            <person name="Ono N."/>
            <person name="Saji S."/>
            <person name="Sakaguchi M."/>
            <person name="Sakai K."/>
            <person name="Shibata M."/>
            <person name="Shimokawa T."/>
            <person name="Song J."/>
            <person name="Takazaki Y."/>
            <person name="Terasawa K."/>
            <person name="Tsugane M."/>
            <person name="Tsuji K."/>
            <person name="Ueda S."/>
            <person name="Waki K."/>
            <person name="Yamagata H."/>
            <person name="Yamamoto M."/>
            <person name="Yamamoto S."/>
            <person name="Yamane H."/>
            <person name="Yoshiki S."/>
            <person name="Yoshihara R."/>
            <person name="Yukawa K."/>
            <person name="Zhong H."/>
            <person name="Yano M."/>
            <person name="Yuan Q."/>
            <person name="Ouyang S."/>
            <person name="Liu J."/>
            <person name="Jones K.M."/>
            <person name="Gansberger K."/>
            <person name="Moffat K."/>
            <person name="Hill J."/>
            <person name="Bera J."/>
            <person name="Fadrosh D."/>
            <person name="Jin S."/>
            <person name="Johri S."/>
            <person name="Kim M."/>
            <person name="Overton L."/>
            <person name="Reardon M."/>
            <person name="Tsitrin T."/>
            <person name="Vuong H."/>
            <person name="Weaver B."/>
            <person name="Ciecko A."/>
            <person name="Tallon L."/>
            <person name="Jackson J."/>
            <person name="Pai G."/>
            <person name="Aken S.V."/>
            <person name="Utterback T."/>
            <person name="Reidmuller S."/>
            <person name="Feldblyum T."/>
            <person name="Hsiao J."/>
            <person name="Zismann V."/>
            <person name="Iobst S."/>
            <person name="de Vazeille A.R."/>
            <person name="Buell C.R."/>
            <person name="Ying K."/>
            <person name="Li Y."/>
            <person name="Lu T."/>
            <person name="Huang Y."/>
            <person name="Zhao Q."/>
            <person name="Feng Q."/>
            <person name="Zhang L."/>
            <person name="Zhu J."/>
            <person name="Weng Q."/>
            <person name="Mu J."/>
            <person name="Lu Y."/>
            <person name="Fan D."/>
            <person name="Liu Y."/>
            <person name="Guan J."/>
            <person name="Zhang Y."/>
            <person name="Yu S."/>
            <person name="Liu X."/>
            <person name="Zhang Y."/>
            <person name="Hong G."/>
            <person name="Han B."/>
            <person name="Choisne N."/>
            <person name="Demange N."/>
            <person name="Orjeda G."/>
            <person name="Samain S."/>
            <person name="Cattolico L."/>
            <person name="Pelletier E."/>
            <person name="Couloux A."/>
            <person name="Segurens B."/>
            <person name="Wincker P."/>
            <person name="D'Hont A."/>
            <person name="Scarpelli C."/>
            <person name="Weissenbach J."/>
            <person name="Salanoubat M."/>
            <person name="Quetier F."/>
            <person name="Yu Y."/>
            <person name="Kim H.R."/>
            <person name="Rambo T."/>
            <person name="Currie J."/>
            <person name="Collura K."/>
            <person name="Luo M."/>
            <person name="Yang T."/>
            <person name="Ammiraju J.S.S."/>
            <person name="Engler F."/>
            <person name="Soderlund C."/>
            <person name="Wing R.A."/>
            <person name="Palmer L.E."/>
            <person name="de la Bastide M."/>
            <person name="Spiegel L."/>
            <person name="Nascimento L."/>
            <person name="Zutavern T."/>
            <person name="O'Shaughnessy A."/>
            <person name="Dike S."/>
            <person name="Dedhia N."/>
            <person name="Preston R."/>
            <person name="Balija V."/>
            <person name="McCombie W.R."/>
            <person name="Chow T."/>
            <person name="Chen H."/>
            <person name="Chung M."/>
            <person name="Chen C."/>
            <person name="Shaw J."/>
            <person name="Wu H."/>
            <person name="Hsiao K."/>
            <person name="Chao Y."/>
            <person name="Chu M."/>
            <person name="Cheng C."/>
            <person name="Hour A."/>
            <person name="Lee P."/>
            <person name="Lin S."/>
            <person name="Lin Y."/>
            <person name="Liou J."/>
            <person name="Liu S."/>
            <person name="Hsing Y."/>
            <person name="Raghuvanshi S."/>
            <person name="Mohanty A."/>
            <person name="Bharti A.K."/>
            <person name="Gaur A."/>
            <person name="Gupta V."/>
            <person name="Kumar D."/>
            <person name="Ravi V."/>
            <person name="Vij S."/>
            <person name="Kapur A."/>
            <person name="Khurana P."/>
            <person name="Khurana P."/>
            <person name="Khurana J.P."/>
            <person name="Tyagi A.K."/>
            <person name="Gaikwad K."/>
            <person name="Singh A."/>
            <person name="Dalal V."/>
            <person name="Srivastava S."/>
            <person name="Dixit A."/>
            <person name="Pal A.K."/>
            <person name="Ghazi I.A."/>
            <person name="Yadav M."/>
            <person name="Pandit A."/>
            <person name="Bhargava A."/>
            <person name="Sureshbabu K."/>
            <person name="Batra K."/>
            <person name="Sharma T.R."/>
            <person name="Mohapatra T."/>
            <person name="Singh N.K."/>
            <person name="Messing J."/>
            <person name="Nelson A.B."/>
            <person name="Fuks G."/>
            <person name="Kavchok S."/>
            <person name="Keizer G."/>
            <person name="Linton E."/>
            <person name="Llaca V."/>
            <person name="Song R."/>
            <person name="Tanyolac B."/>
            <person name="Young S."/>
            <person name="Ho-Il K."/>
            <person name="Hahn J.H."/>
            <person name="Sangsakoo G."/>
            <person name="Vanavichit A."/>
            <person name="de Mattos Luiz.A.T."/>
            <person name="Zimmer P.D."/>
            <person name="Malone G."/>
            <person name="Dellagostin O."/>
            <person name="de Oliveira A.C."/>
            <person name="Bevan M."/>
            <person name="Bancroft I."/>
            <person name="Minx P."/>
            <person name="Cordum H."/>
            <person name="Wilson R."/>
            <person name="Cheng Z."/>
            <person name="Jin W."/>
            <person name="Jiang J."/>
            <person name="Leong S.A."/>
            <person name="Iwama H."/>
            <person name="Gojobori T."/>
            <person name="Itoh T."/>
            <person name="Niimura Y."/>
            <person name="Fujii Y."/>
            <person name="Habara T."/>
            <person name="Sakai H."/>
            <person name="Sato Y."/>
            <person name="Wilson G."/>
            <person name="Kumar K."/>
            <person name="McCouch S."/>
            <person name="Juretic N."/>
            <person name="Hoen D."/>
            <person name="Wright S."/>
            <person name="Bruskiewich R."/>
            <person name="Bureau T."/>
            <person name="Miyao A."/>
            <person name="Hirochika H."/>
            <person name="Nishikawa T."/>
            <person name="Kadowaki K."/>
            <person name="Sugiura M."/>
            <person name="Burr B."/>
            <person name="Sasaki T."/>
        </authorList>
    </citation>
    <scope>NUCLEOTIDE SEQUENCE [LARGE SCALE GENOMIC DNA]</scope>
    <source>
        <strain evidence="3">cv. Nipponbare</strain>
    </source>
</reference>
<dbReference type="Proteomes" id="UP000000763">
    <property type="component" value="Chromosome 7"/>
</dbReference>
<feature type="region of interest" description="Disordered" evidence="1">
    <location>
        <begin position="92"/>
        <end position="132"/>
    </location>
</feature>
<organism evidence="2 3">
    <name type="scientific">Oryza sativa subsp. japonica</name>
    <name type="common">Rice</name>
    <dbReference type="NCBI Taxonomy" id="39947"/>
    <lineage>
        <taxon>Eukaryota</taxon>
        <taxon>Viridiplantae</taxon>
        <taxon>Streptophyta</taxon>
        <taxon>Embryophyta</taxon>
        <taxon>Tracheophyta</taxon>
        <taxon>Spermatophyta</taxon>
        <taxon>Magnoliopsida</taxon>
        <taxon>Liliopsida</taxon>
        <taxon>Poales</taxon>
        <taxon>Poaceae</taxon>
        <taxon>BOP clade</taxon>
        <taxon>Oryzoideae</taxon>
        <taxon>Oryzeae</taxon>
        <taxon>Oryzinae</taxon>
        <taxon>Oryza</taxon>
        <taxon>Oryza sativa</taxon>
    </lineage>
</organism>
<reference evidence="3" key="2">
    <citation type="journal article" date="2008" name="Nucleic Acids Res.">
        <title>The rice annotation project database (RAP-DB): 2008 update.</title>
        <authorList>
            <consortium name="The rice annotation project (RAP)"/>
        </authorList>
    </citation>
    <scope>GENOME REANNOTATION</scope>
    <source>
        <strain evidence="3">cv. Nipponbare</strain>
    </source>
</reference>
<evidence type="ECO:0000256" key="1">
    <source>
        <dbReference type="SAM" id="MobiDB-lite"/>
    </source>
</evidence>